<accession>A0A433ST01</accession>
<evidence type="ECO:0000313" key="4">
    <source>
        <dbReference type="Proteomes" id="UP000271974"/>
    </source>
</evidence>
<proteinExistence type="predicted"/>
<evidence type="ECO:0000256" key="2">
    <source>
        <dbReference type="SAM" id="Phobius"/>
    </source>
</evidence>
<comment type="caution">
    <text evidence="3">The sequence shown here is derived from an EMBL/GenBank/DDBJ whole genome shotgun (WGS) entry which is preliminary data.</text>
</comment>
<dbReference type="Proteomes" id="UP000271974">
    <property type="component" value="Unassembled WGS sequence"/>
</dbReference>
<keyword evidence="2" id="KW-1133">Transmembrane helix</keyword>
<protein>
    <submittedName>
        <fullName evidence="3">Uncharacterized protein</fullName>
    </submittedName>
</protein>
<sequence length="110" mass="11905">SHFSIDPSTNPPDSGETEPTGPSEKDDTKDTDEKTITSSSNSSSLSSNTGVIVGAVIGAFLGLALIAGTVYWFYFRNRDEDKDQDRYVVTMQNGSSEQVPHNIENIAYSP</sequence>
<evidence type="ECO:0000256" key="1">
    <source>
        <dbReference type="SAM" id="MobiDB-lite"/>
    </source>
</evidence>
<dbReference type="AlphaFoldDB" id="A0A433ST01"/>
<organism evidence="3 4">
    <name type="scientific">Elysia chlorotica</name>
    <name type="common">Eastern emerald elysia</name>
    <name type="synonym">Sea slug</name>
    <dbReference type="NCBI Taxonomy" id="188477"/>
    <lineage>
        <taxon>Eukaryota</taxon>
        <taxon>Metazoa</taxon>
        <taxon>Spiralia</taxon>
        <taxon>Lophotrochozoa</taxon>
        <taxon>Mollusca</taxon>
        <taxon>Gastropoda</taxon>
        <taxon>Heterobranchia</taxon>
        <taxon>Euthyneura</taxon>
        <taxon>Panpulmonata</taxon>
        <taxon>Sacoglossa</taxon>
        <taxon>Placobranchoidea</taxon>
        <taxon>Plakobranchidae</taxon>
        <taxon>Elysia</taxon>
    </lineage>
</organism>
<feature type="non-terminal residue" evidence="3">
    <location>
        <position position="1"/>
    </location>
</feature>
<dbReference type="EMBL" id="RQTK01001075">
    <property type="protein sequence ID" value="RUS72371.1"/>
    <property type="molecule type" value="Genomic_DNA"/>
</dbReference>
<feature type="compositionally biased region" description="Basic and acidic residues" evidence="1">
    <location>
        <begin position="23"/>
        <end position="35"/>
    </location>
</feature>
<feature type="compositionally biased region" description="Polar residues" evidence="1">
    <location>
        <begin position="1"/>
        <end position="12"/>
    </location>
</feature>
<feature type="region of interest" description="Disordered" evidence="1">
    <location>
        <begin position="1"/>
        <end position="47"/>
    </location>
</feature>
<feature type="compositionally biased region" description="Low complexity" evidence="1">
    <location>
        <begin position="36"/>
        <end position="47"/>
    </location>
</feature>
<name>A0A433ST01_ELYCH</name>
<evidence type="ECO:0000313" key="3">
    <source>
        <dbReference type="EMBL" id="RUS72371.1"/>
    </source>
</evidence>
<reference evidence="3 4" key="1">
    <citation type="submission" date="2019-01" db="EMBL/GenBank/DDBJ databases">
        <title>A draft genome assembly of the solar-powered sea slug Elysia chlorotica.</title>
        <authorList>
            <person name="Cai H."/>
            <person name="Li Q."/>
            <person name="Fang X."/>
            <person name="Li J."/>
            <person name="Curtis N.E."/>
            <person name="Altenburger A."/>
            <person name="Shibata T."/>
            <person name="Feng M."/>
            <person name="Maeda T."/>
            <person name="Schwartz J.A."/>
            <person name="Shigenobu S."/>
            <person name="Lundholm N."/>
            <person name="Nishiyama T."/>
            <person name="Yang H."/>
            <person name="Hasebe M."/>
            <person name="Li S."/>
            <person name="Pierce S.K."/>
            <person name="Wang J."/>
        </authorList>
    </citation>
    <scope>NUCLEOTIDE SEQUENCE [LARGE SCALE GENOMIC DNA]</scope>
    <source>
        <strain evidence="3">EC2010</strain>
        <tissue evidence="3">Whole organism of an adult</tissue>
    </source>
</reference>
<feature type="transmembrane region" description="Helical" evidence="2">
    <location>
        <begin position="51"/>
        <end position="74"/>
    </location>
</feature>
<keyword evidence="2" id="KW-0812">Transmembrane</keyword>
<keyword evidence="4" id="KW-1185">Reference proteome</keyword>
<keyword evidence="2" id="KW-0472">Membrane</keyword>
<gene>
    <name evidence="3" type="ORF">EGW08_019869</name>
</gene>